<sequence length="479" mass="55513">MFQLSLPLFALSIYVVLLFLYMMLLWISRIRRLTPPVEALLRLQRSPRLSRAVDRSVGAYVAILSLMYPMLVKTTFSLFACREVDDLLELQYLDIMPSIECYGEEHNKLILIAVIAVVIYVLGIPAFFFYLLFLGAKRSSLDHPVFRQRFGSLYLRYERRFWWWEVVVMGRRFAVIFMIVFASRYELLQTAGTMIIYFFSVIAQDNARPYDRELVDNFEFLQLLACHFILLLGVIYDGARKDLAVDNSDCTSSNGTVVSEYCTHEENKRNTFESWQSLSTMGISVMLVASFALGVVTIWVQVHTVVKKRFAQKDKSLEDPANSKLSYLLELSTRVLNPDVVPATKDWLLTSTPSEREYFKHLMQLLDQNYEDWLALEHKNMRDFLERAQEQLIDNTKFILKFVSTIGQIICCLRVRKKKVNQFGAKQIAQPSKAKRDRFGRKMKTAKGNDRAAEAQSGMTSNNLEEDDLVEAYLRSRVK</sequence>
<evidence type="ECO:0000256" key="1">
    <source>
        <dbReference type="SAM" id="MobiDB-lite"/>
    </source>
</evidence>
<keyword evidence="2" id="KW-0812">Transmembrane</keyword>
<gene>
    <name evidence="3" type="ORF">HERI1096_LOCUS36887</name>
</gene>
<feature type="transmembrane region" description="Helical" evidence="2">
    <location>
        <begin position="161"/>
        <end position="181"/>
    </location>
</feature>
<evidence type="ECO:0000313" key="3">
    <source>
        <dbReference type="EMBL" id="CAE0147479.1"/>
    </source>
</evidence>
<proteinExistence type="predicted"/>
<accession>A0A7S3BXG7</accession>
<feature type="transmembrane region" description="Helical" evidence="2">
    <location>
        <begin position="6"/>
        <end position="27"/>
    </location>
</feature>
<reference evidence="3" key="1">
    <citation type="submission" date="2021-01" db="EMBL/GenBank/DDBJ databases">
        <authorList>
            <person name="Corre E."/>
            <person name="Pelletier E."/>
            <person name="Niang G."/>
            <person name="Scheremetjew M."/>
            <person name="Finn R."/>
            <person name="Kale V."/>
            <person name="Holt S."/>
            <person name="Cochrane G."/>
            <person name="Meng A."/>
            <person name="Brown T."/>
            <person name="Cohen L."/>
        </authorList>
    </citation>
    <scope>NUCLEOTIDE SEQUENCE</scope>
    <source>
        <strain evidence="3">CCMP281</strain>
    </source>
</reference>
<feature type="compositionally biased region" description="Basic residues" evidence="1">
    <location>
        <begin position="433"/>
        <end position="445"/>
    </location>
</feature>
<feature type="transmembrane region" description="Helical" evidence="2">
    <location>
        <begin position="218"/>
        <end position="236"/>
    </location>
</feature>
<feature type="transmembrane region" description="Helical" evidence="2">
    <location>
        <begin position="187"/>
        <end position="206"/>
    </location>
</feature>
<feature type="transmembrane region" description="Helical" evidence="2">
    <location>
        <begin position="109"/>
        <end position="133"/>
    </location>
</feature>
<dbReference type="PANTHER" id="PTHR11319">
    <property type="entry name" value="G PROTEIN-COUPLED RECEPTOR-RELATED"/>
    <property type="match status" value="1"/>
</dbReference>
<feature type="region of interest" description="Disordered" evidence="1">
    <location>
        <begin position="433"/>
        <end position="464"/>
    </location>
</feature>
<evidence type="ECO:0000256" key="2">
    <source>
        <dbReference type="SAM" id="Phobius"/>
    </source>
</evidence>
<dbReference type="AlphaFoldDB" id="A0A7S3BXG7"/>
<organism evidence="3">
    <name type="scientific">Haptolina ericina</name>
    <dbReference type="NCBI Taxonomy" id="156174"/>
    <lineage>
        <taxon>Eukaryota</taxon>
        <taxon>Haptista</taxon>
        <taxon>Haptophyta</taxon>
        <taxon>Prymnesiophyceae</taxon>
        <taxon>Prymnesiales</taxon>
        <taxon>Prymnesiaceae</taxon>
        <taxon>Haptolina</taxon>
    </lineage>
</organism>
<dbReference type="PANTHER" id="PTHR11319:SF35">
    <property type="entry name" value="OUTER MEMBRANE PROTEIN PMPC-RELATED"/>
    <property type="match status" value="1"/>
</dbReference>
<evidence type="ECO:0008006" key="4">
    <source>
        <dbReference type="Google" id="ProtNLM"/>
    </source>
</evidence>
<keyword evidence="2" id="KW-1133">Transmembrane helix</keyword>
<name>A0A7S3BXG7_9EUKA</name>
<keyword evidence="2" id="KW-0472">Membrane</keyword>
<feature type="transmembrane region" description="Helical" evidence="2">
    <location>
        <begin position="278"/>
        <end position="300"/>
    </location>
</feature>
<protein>
    <recommendedName>
        <fullName evidence="4">TRP C-terminal domain-containing protein</fullName>
    </recommendedName>
</protein>
<feature type="transmembrane region" description="Helical" evidence="2">
    <location>
        <begin position="52"/>
        <end position="71"/>
    </location>
</feature>
<dbReference type="EMBL" id="HBHX01066634">
    <property type="protein sequence ID" value="CAE0147479.1"/>
    <property type="molecule type" value="Transcribed_RNA"/>
</dbReference>